<dbReference type="EMBL" id="CP144747">
    <property type="protein sequence ID" value="WVZ65390.1"/>
    <property type="molecule type" value="Genomic_DNA"/>
</dbReference>
<keyword evidence="3 8" id="KW-0378">Hydrolase</keyword>
<evidence type="ECO:0000256" key="1">
    <source>
        <dbReference type="ARBA" id="ARBA00010838"/>
    </source>
</evidence>
<feature type="active site" description="Nucleophile" evidence="6">
    <location>
        <position position="495"/>
    </location>
</feature>
<keyword evidence="5" id="KW-0325">Glycoprotein</keyword>
<organism evidence="9 10">
    <name type="scientific">Paspalum notatum var. saurae</name>
    <dbReference type="NCBI Taxonomy" id="547442"/>
    <lineage>
        <taxon>Eukaryota</taxon>
        <taxon>Viridiplantae</taxon>
        <taxon>Streptophyta</taxon>
        <taxon>Embryophyta</taxon>
        <taxon>Tracheophyta</taxon>
        <taxon>Spermatophyta</taxon>
        <taxon>Magnoliopsida</taxon>
        <taxon>Liliopsida</taxon>
        <taxon>Poales</taxon>
        <taxon>Poaceae</taxon>
        <taxon>PACMAD clade</taxon>
        <taxon>Panicoideae</taxon>
        <taxon>Andropogonodae</taxon>
        <taxon>Paspaleae</taxon>
        <taxon>Paspalinae</taxon>
        <taxon>Paspalum</taxon>
    </lineage>
</organism>
<dbReference type="GO" id="GO:0005975">
    <property type="term" value="P:carbohydrate metabolic process"/>
    <property type="evidence" value="ECO:0007669"/>
    <property type="project" value="InterPro"/>
</dbReference>
<dbReference type="Gene3D" id="3.20.20.80">
    <property type="entry name" value="Glycosidases"/>
    <property type="match status" value="1"/>
</dbReference>
<keyword evidence="8" id="KW-0326">Glycosidase</keyword>
<dbReference type="SUPFAM" id="SSF51445">
    <property type="entry name" value="(Trans)glycosidases"/>
    <property type="match status" value="1"/>
</dbReference>
<dbReference type="PANTHER" id="PTHR10353:SF334">
    <property type="entry name" value="BETA-GLUCOSIDASE 29"/>
    <property type="match status" value="1"/>
</dbReference>
<accession>A0AAQ3T3B6</accession>
<dbReference type="Pfam" id="PF00232">
    <property type="entry name" value="Glyco_hydro_1"/>
    <property type="match status" value="1"/>
</dbReference>
<evidence type="ECO:0000256" key="7">
    <source>
        <dbReference type="RuleBase" id="RU003690"/>
    </source>
</evidence>
<dbReference type="GO" id="GO:0033907">
    <property type="term" value="F:beta-D-fucosidase activity"/>
    <property type="evidence" value="ECO:0007669"/>
    <property type="project" value="UniProtKB-ARBA"/>
</dbReference>
<evidence type="ECO:0000313" key="9">
    <source>
        <dbReference type="EMBL" id="WVZ65390.1"/>
    </source>
</evidence>
<evidence type="ECO:0000256" key="3">
    <source>
        <dbReference type="ARBA" id="ARBA00022801"/>
    </source>
</evidence>
<evidence type="ECO:0000256" key="2">
    <source>
        <dbReference type="ARBA" id="ARBA00022729"/>
    </source>
</evidence>
<reference evidence="9 10" key="1">
    <citation type="submission" date="2024-02" db="EMBL/GenBank/DDBJ databases">
        <title>High-quality chromosome-scale genome assembly of Pensacola bahiagrass (Paspalum notatum Flugge var. saurae).</title>
        <authorList>
            <person name="Vega J.M."/>
            <person name="Podio M."/>
            <person name="Orjuela J."/>
            <person name="Siena L.A."/>
            <person name="Pessino S.C."/>
            <person name="Combes M.C."/>
            <person name="Mariac C."/>
            <person name="Albertini E."/>
            <person name="Pupilli F."/>
            <person name="Ortiz J.P.A."/>
            <person name="Leblanc O."/>
        </authorList>
    </citation>
    <scope>NUCLEOTIDE SEQUENCE [LARGE SCALE GENOMIC DNA]</scope>
    <source>
        <strain evidence="9">R1</strain>
        <tissue evidence="9">Leaf</tissue>
    </source>
</reference>
<protein>
    <recommendedName>
        <fullName evidence="11">Beta-glucosidase</fullName>
    </recommendedName>
</protein>
<dbReference type="Proteomes" id="UP001341281">
    <property type="component" value="Chromosome 03"/>
</dbReference>
<evidence type="ECO:0008006" key="11">
    <source>
        <dbReference type="Google" id="ProtNLM"/>
    </source>
</evidence>
<keyword evidence="10" id="KW-1185">Reference proteome</keyword>
<proteinExistence type="inferred from homology"/>
<dbReference type="GO" id="GO:0008422">
    <property type="term" value="F:beta-glucosidase activity"/>
    <property type="evidence" value="ECO:0007669"/>
    <property type="project" value="UniProtKB-ARBA"/>
</dbReference>
<evidence type="ECO:0000313" key="10">
    <source>
        <dbReference type="Proteomes" id="UP001341281"/>
    </source>
</evidence>
<dbReference type="PROSITE" id="PS00653">
    <property type="entry name" value="GLYCOSYL_HYDROL_F1_2"/>
    <property type="match status" value="1"/>
</dbReference>
<keyword evidence="4" id="KW-1015">Disulfide bond</keyword>
<keyword evidence="2" id="KW-0732">Signal</keyword>
<gene>
    <name evidence="9" type="ORF">U9M48_014764</name>
</gene>
<dbReference type="PANTHER" id="PTHR10353">
    <property type="entry name" value="GLYCOSYL HYDROLASE"/>
    <property type="match status" value="1"/>
</dbReference>
<dbReference type="InterPro" id="IPR017853">
    <property type="entry name" value="GH"/>
</dbReference>
<dbReference type="PRINTS" id="PR00131">
    <property type="entry name" value="GLHYDRLASE1"/>
</dbReference>
<dbReference type="PROSITE" id="PS00572">
    <property type="entry name" value="GLYCOSYL_HYDROL_F1_1"/>
    <property type="match status" value="1"/>
</dbReference>
<dbReference type="InterPro" id="IPR001360">
    <property type="entry name" value="Glyco_hydro_1"/>
</dbReference>
<dbReference type="FunFam" id="3.20.20.80:FF:000020">
    <property type="entry name" value="Beta-glucosidase 12"/>
    <property type="match status" value="1"/>
</dbReference>
<evidence type="ECO:0000256" key="6">
    <source>
        <dbReference type="PROSITE-ProRule" id="PRU10055"/>
    </source>
</evidence>
<name>A0AAQ3T3B6_PASNO</name>
<dbReference type="GO" id="GO:0004565">
    <property type="term" value="F:beta-galactosidase activity"/>
    <property type="evidence" value="ECO:0007669"/>
    <property type="project" value="UniProtKB-ARBA"/>
</dbReference>
<sequence>MWMAGGGGADTARVAKVLSVALRRLQAPIAAQLIRICQRSAATGLQYQAVYKCSKRWDLDRNHSANPSPATLPSSESGVGCRAGAGRMAGRLLPALLLVAAFACSCSCAHAKFSRHSFPKDFVFGTGSAAYQYEGAYKEGGKGLSIWDNFTHIPGKILNNDNGDVADDFYHRYKEDIQLLKDMNMDAFRFSIAWTRILPNGSLSGGINKEGVAFYNNLINEVIAKGLKPFVTIFHWDTPLALENKYKGFLSEKIIDDYLDFAEICFKEFGDRVKAWTTFNEPWTYAERGYAVGLFAPGRCSPYVSKSCFPGDSAREPYIVTHNILIAHAKAVALYRQKYQAAQGGQIGITVVSNWYVPNTDTPADRGAVQRSLDFMYGWFLDPIVHGAYPGTMVGYLGDRLPKFTPEQAALVKGSYDFIGVNYYTGYYTSAAPPTNALQQSYDGDIRANTSGFRDGVPIGPPEFVSIFFNFPAGLRELLLYTARRYNNPVIYVTENGIAEANNKSLPLSVALKDGDRISFHSKHLQFVRHAMRDGVNVKGYFTWTFMDCFEWGDGYLDRFGLIFIDRLNGLKRYRKESSYWIEKFLAR</sequence>
<dbReference type="InterPro" id="IPR018120">
    <property type="entry name" value="Glyco_hydro_1_AS"/>
</dbReference>
<comment type="similarity">
    <text evidence="1 7">Belongs to the glycosyl hydrolase 1 family.</text>
</comment>
<evidence type="ECO:0000256" key="4">
    <source>
        <dbReference type="ARBA" id="ARBA00023157"/>
    </source>
</evidence>
<evidence type="ECO:0000256" key="5">
    <source>
        <dbReference type="ARBA" id="ARBA00023180"/>
    </source>
</evidence>
<dbReference type="AlphaFoldDB" id="A0AAQ3T3B6"/>
<dbReference type="InterPro" id="IPR033132">
    <property type="entry name" value="GH_1_N_CS"/>
</dbReference>
<evidence type="ECO:0000256" key="8">
    <source>
        <dbReference type="RuleBase" id="RU004468"/>
    </source>
</evidence>